<dbReference type="CDD" id="cd20273">
    <property type="entry name" value="Complex1_LYR_unchar"/>
    <property type="match status" value="1"/>
</dbReference>
<accession>A0A2T2P5B1</accession>
<dbReference type="EMBL" id="KZ678129">
    <property type="protein sequence ID" value="PSN72862.1"/>
    <property type="molecule type" value="Genomic_DNA"/>
</dbReference>
<dbReference type="InterPro" id="IPR008011">
    <property type="entry name" value="Complex1_LYR_dom"/>
</dbReference>
<keyword evidence="4" id="KW-1185">Reference proteome</keyword>
<evidence type="ECO:0000313" key="3">
    <source>
        <dbReference type="EMBL" id="PSN72862.1"/>
    </source>
</evidence>
<evidence type="ECO:0000313" key="4">
    <source>
        <dbReference type="Proteomes" id="UP000240883"/>
    </source>
</evidence>
<proteinExistence type="predicted"/>
<dbReference type="AlphaFoldDB" id="A0A2T2P5B1"/>
<feature type="domain" description="Complex 1 LYR protein" evidence="2">
    <location>
        <begin position="16"/>
        <end position="73"/>
    </location>
</feature>
<feature type="compositionally biased region" description="Pro residues" evidence="1">
    <location>
        <begin position="103"/>
        <end position="114"/>
    </location>
</feature>
<dbReference type="InterPro" id="IPR046896">
    <property type="entry name" value="Cup1-like_N"/>
</dbReference>
<dbReference type="Pfam" id="PF05347">
    <property type="entry name" value="Complex1_LYR"/>
    <property type="match status" value="1"/>
</dbReference>
<dbReference type="STRING" id="1448308.A0A2T2P5B1"/>
<reference evidence="3 4" key="1">
    <citation type="journal article" date="2018" name="Front. Microbiol.">
        <title>Genome-Wide Analysis of Corynespora cassiicola Leaf Fall Disease Putative Effectors.</title>
        <authorList>
            <person name="Lopez D."/>
            <person name="Ribeiro S."/>
            <person name="Label P."/>
            <person name="Fumanal B."/>
            <person name="Venisse J.S."/>
            <person name="Kohler A."/>
            <person name="de Oliveira R.R."/>
            <person name="Labutti K."/>
            <person name="Lipzen A."/>
            <person name="Lail K."/>
            <person name="Bauer D."/>
            <person name="Ohm R.A."/>
            <person name="Barry K.W."/>
            <person name="Spatafora J."/>
            <person name="Grigoriev I.V."/>
            <person name="Martin F.M."/>
            <person name="Pujade-Renaud V."/>
        </authorList>
    </citation>
    <scope>NUCLEOTIDE SEQUENCE [LARGE SCALE GENOMIC DNA]</scope>
    <source>
        <strain evidence="3 4">Philippines</strain>
    </source>
</reference>
<dbReference type="Proteomes" id="UP000240883">
    <property type="component" value="Unassembled WGS sequence"/>
</dbReference>
<organism evidence="3 4">
    <name type="scientific">Corynespora cassiicola Philippines</name>
    <dbReference type="NCBI Taxonomy" id="1448308"/>
    <lineage>
        <taxon>Eukaryota</taxon>
        <taxon>Fungi</taxon>
        <taxon>Dikarya</taxon>
        <taxon>Ascomycota</taxon>
        <taxon>Pezizomycotina</taxon>
        <taxon>Dothideomycetes</taxon>
        <taxon>Pleosporomycetidae</taxon>
        <taxon>Pleosporales</taxon>
        <taxon>Corynesporascaceae</taxon>
        <taxon>Corynespora</taxon>
    </lineage>
</organism>
<feature type="region of interest" description="Disordered" evidence="1">
    <location>
        <begin position="103"/>
        <end position="123"/>
    </location>
</feature>
<evidence type="ECO:0000256" key="1">
    <source>
        <dbReference type="SAM" id="MobiDB-lite"/>
    </source>
</evidence>
<sequence>MPKYYIPSKIAQHRVAVIALYRALLARCSSAPLPIKDQTSLRNAIRNKFRQNRKIQSPFQLGLTFRAGYETLDHLDALKAGNAASAGYLSSLIATLPRRTISPPPIWRRPPPETTPSRNPQACLPDDKKVLNVRPRVQLPPGKKRRVPILSATGGVPFLRLTRPQPPSLSRMLRQKLARREDLFLRRVEFKYYWTPIAKQEDEWDALLRDECGFRDERGEGSWMQAVNDTIEVTWESMSKEYEQAREKGRQMLEIVDRETGLALQEGQTVFRGRRRRPLWVLKPEKTKKKNGNKAKA</sequence>
<dbReference type="OrthoDB" id="3925971at2759"/>
<evidence type="ECO:0000259" key="2">
    <source>
        <dbReference type="Pfam" id="PF05347"/>
    </source>
</evidence>
<protein>
    <recommendedName>
        <fullName evidence="2">Complex 1 LYR protein domain-containing protein</fullName>
    </recommendedName>
</protein>
<name>A0A2T2P5B1_CORCC</name>
<gene>
    <name evidence="3" type="ORF">BS50DRAFT_568470</name>
</gene>